<dbReference type="Pfam" id="PF04782">
    <property type="entry name" value="DUF632"/>
    <property type="match status" value="1"/>
</dbReference>
<evidence type="ECO:0000256" key="1">
    <source>
        <dbReference type="SAM" id="Coils"/>
    </source>
</evidence>
<evidence type="ECO:0000259" key="4">
    <source>
        <dbReference type="Pfam" id="PF04783"/>
    </source>
</evidence>
<reference evidence="5" key="1">
    <citation type="submission" date="2015-07" db="EMBL/GenBank/DDBJ databases">
        <title>Transcriptome Assembly of Anthurium amnicola.</title>
        <authorList>
            <person name="Suzuki J."/>
        </authorList>
    </citation>
    <scope>NUCLEOTIDE SEQUENCE</scope>
</reference>
<feature type="region of interest" description="Disordered" evidence="2">
    <location>
        <begin position="64"/>
        <end position="85"/>
    </location>
</feature>
<organism evidence="5">
    <name type="scientific">Anthurium amnicola</name>
    <dbReference type="NCBI Taxonomy" id="1678845"/>
    <lineage>
        <taxon>Eukaryota</taxon>
        <taxon>Viridiplantae</taxon>
        <taxon>Streptophyta</taxon>
        <taxon>Embryophyta</taxon>
        <taxon>Tracheophyta</taxon>
        <taxon>Spermatophyta</taxon>
        <taxon>Magnoliopsida</taxon>
        <taxon>Liliopsida</taxon>
        <taxon>Araceae</taxon>
        <taxon>Pothoideae</taxon>
        <taxon>Potheae</taxon>
        <taxon>Anthurium</taxon>
    </lineage>
</organism>
<name>A0A1D1XI52_9ARAE</name>
<dbReference type="Pfam" id="PF04783">
    <property type="entry name" value="DUF630"/>
    <property type="match status" value="1"/>
</dbReference>
<feature type="region of interest" description="Disordered" evidence="2">
    <location>
        <begin position="246"/>
        <end position="265"/>
    </location>
</feature>
<gene>
    <name evidence="5" type="primary">SEC31_19</name>
    <name evidence="5" type="ORF">g.62792</name>
</gene>
<dbReference type="PANTHER" id="PTHR21450">
    <property type="entry name" value="PROTEIN ALTERED PHOSPHATE STARVATION RESPONSE 1"/>
    <property type="match status" value="1"/>
</dbReference>
<feature type="coiled-coil region" evidence="1">
    <location>
        <begin position="655"/>
        <end position="689"/>
    </location>
</feature>
<dbReference type="InterPro" id="IPR006867">
    <property type="entry name" value="DUF632"/>
</dbReference>
<accession>A0A1D1XI52</accession>
<evidence type="ECO:0000259" key="3">
    <source>
        <dbReference type="Pfam" id="PF04782"/>
    </source>
</evidence>
<dbReference type="PANTHER" id="PTHR21450:SF35">
    <property type="entry name" value="TRANSCRIPTION FACTOR, PUTATIVE (DUF630 AND DUF632)-RELATED"/>
    <property type="match status" value="1"/>
</dbReference>
<feature type="compositionally biased region" description="Low complexity" evidence="2">
    <location>
        <begin position="76"/>
        <end position="85"/>
    </location>
</feature>
<proteinExistence type="predicted"/>
<feature type="domain" description="DUF632" evidence="3">
    <location>
        <begin position="308"/>
        <end position="653"/>
    </location>
</feature>
<sequence length="740" mass="82168">MGGSSSKPERNEALALCRLRLRFIKQAVDLRYALSAAHLAYTQSLRSVGIALRRFVEAEVSIESSLSTSEPDKSPSHSSYASPSPSRLVEAGCSPLHGGSPLSPCPPKVSYMRTSCSAAVAVRMDPRTNSVVEEEEALSFPLPPPPLPRTASWDFFDPVDSMDSVGGFQDGQQLYSPTLGSSAGFRPFKEDEVVPLDDDEVQWGKGGSKGKKEQGNFPVSQDRNEVFHSHSLNGITLEKFPDVQQAQSGEQNVLKSDHSNVNGSTESLASIVPSDLCSVKQGSADQPKELCSEREDASDFITHRAKDLLSSIKDIEYRFLKAAEHGSEVSRMLEAKKVRLSSVSQKKGSSSPSVFLSILYAACCKKATDRSHEPIQHVTKVITWNRSTSSLSSSSKNPLAAAAAKDDICDSGSDFIDEVCMISGSHSSTLDRLYAWERKLHDEVKASESIRKEYDRKCSQLRHEFAKDLSARVIDKTRAAIKDLHSQVRVAIQAVDSISKRIEKLRDEELLPQLLELIQGLSRMWKSMLECHHSQYITITLAYHARSSVAPSQNETYKQALIHLQNELDFFRSSFANWIESQTAYVGALNIWLQNCILLPQERSRGRRAAVFSPRRALAPPIFVLCRDWLAAIRSLPSEELSDAIRALVSDLRDCFDKQTEEKQAESSLKQLENEEQLHSKEAENYDKASSLGVLQPNLTRVFDSLSKFAEASLKAYEDVKQGSEVARVAYTNARMRFVI</sequence>
<evidence type="ECO:0000256" key="2">
    <source>
        <dbReference type="SAM" id="MobiDB-lite"/>
    </source>
</evidence>
<dbReference type="AlphaFoldDB" id="A0A1D1XI52"/>
<feature type="domain" description="DUF630" evidence="4">
    <location>
        <begin position="1"/>
        <end position="59"/>
    </location>
</feature>
<evidence type="ECO:0000313" key="5">
    <source>
        <dbReference type="EMBL" id="JAT42068.1"/>
    </source>
</evidence>
<keyword evidence="1" id="KW-0175">Coiled coil</keyword>
<protein>
    <submittedName>
        <fullName evidence="5">Protein transport protein SEC31</fullName>
    </submittedName>
</protein>
<dbReference type="EMBL" id="GDJX01025868">
    <property type="protein sequence ID" value="JAT42068.1"/>
    <property type="molecule type" value="Transcribed_RNA"/>
</dbReference>
<feature type="region of interest" description="Disordered" evidence="2">
    <location>
        <begin position="199"/>
        <end position="222"/>
    </location>
</feature>
<dbReference type="InterPro" id="IPR006868">
    <property type="entry name" value="DUF630"/>
</dbReference>